<feature type="domain" description="LysM" evidence="3">
    <location>
        <begin position="199"/>
        <end position="243"/>
    </location>
</feature>
<sequence length="301" mass="31463">MAKLAAVVLLGLCAVGALGKKQGICETYVVAPGDSVGSIASKFSVSQGDLEKAIAQCDSNYNSGDFLQANQRICLPPTFSACQYVRTSGDNDNCKYYIIQSGDTLETIALSLGLLRLDLEEINPQASTLQVNQFGGDSLSTIAMAFSVDLSDLQKVNPNLQGTDTGVIIQPGTRIAIPPFSDSCGDGVPVSKPVLGNCNGYEVQASDTLFSVAAMFQTTTEQLVQANPSVAEGVLSPGTVVFIPPYNPEDCVNGVNMLQAGQIIYQTQSNDATQTGAPADLPIAPSPAPAPAPQSLRRRVA</sequence>
<feature type="signal peptide" evidence="2">
    <location>
        <begin position="1"/>
        <end position="19"/>
    </location>
</feature>
<dbReference type="AlphaFoldDB" id="A0AAD5H6M4"/>
<proteinExistence type="predicted"/>
<comment type="caution">
    <text evidence="4">The sequence shown here is derived from an EMBL/GenBank/DDBJ whole genome shotgun (WGS) entry which is preliminary data.</text>
</comment>
<feature type="domain" description="LysM" evidence="3">
    <location>
        <begin position="26"/>
        <end position="75"/>
    </location>
</feature>
<feature type="region of interest" description="Disordered" evidence="1">
    <location>
        <begin position="272"/>
        <end position="301"/>
    </location>
</feature>
<dbReference type="PANTHER" id="PTHR33734">
    <property type="entry name" value="LYSM DOMAIN-CONTAINING GPI-ANCHORED PROTEIN 2"/>
    <property type="match status" value="1"/>
</dbReference>
<dbReference type="PROSITE" id="PS51782">
    <property type="entry name" value="LYSM"/>
    <property type="match status" value="3"/>
</dbReference>
<feature type="chain" id="PRO_5042239239" description="LysM domain-containing protein" evidence="2">
    <location>
        <begin position="20"/>
        <end position="301"/>
    </location>
</feature>
<feature type="domain" description="LysM" evidence="3">
    <location>
        <begin position="129"/>
        <end position="177"/>
    </location>
</feature>
<dbReference type="SMART" id="SM00257">
    <property type="entry name" value="LysM"/>
    <property type="match status" value="4"/>
</dbReference>
<evidence type="ECO:0000256" key="1">
    <source>
        <dbReference type="SAM" id="MobiDB-lite"/>
    </source>
</evidence>
<dbReference type="Proteomes" id="UP001205105">
    <property type="component" value="Unassembled WGS sequence"/>
</dbReference>
<evidence type="ECO:0000259" key="3">
    <source>
        <dbReference type="PROSITE" id="PS51782"/>
    </source>
</evidence>
<dbReference type="Gene3D" id="3.10.350.10">
    <property type="entry name" value="LysM domain"/>
    <property type="match status" value="3"/>
</dbReference>
<dbReference type="EMBL" id="JADXDR010000005">
    <property type="protein sequence ID" value="KAI7846289.1"/>
    <property type="molecule type" value="Genomic_DNA"/>
</dbReference>
<dbReference type="InterPro" id="IPR036779">
    <property type="entry name" value="LysM_dom_sf"/>
</dbReference>
<evidence type="ECO:0000256" key="2">
    <source>
        <dbReference type="SAM" id="SignalP"/>
    </source>
</evidence>
<reference evidence="4" key="1">
    <citation type="submission" date="2020-11" db="EMBL/GenBank/DDBJ databases">
        <title>Chlorella ohadii genome sequencing and assembly.</title>
        <authorList>
            <person name="Murik O."/>
            <person name="Treves H."/>
            <person name="Kedem I."/>
            <person name="Shotland Y."/>
            <person name="Kaplan A."/>
        </authorList>
    </citation>
    <scope>NUCLEOTIDE SEQUENCE</scope>
    <source>
        <strain evidence="4">1</strain>
    </source>
</reference>
<keyword evidence="5" id="KW-1185">Reference proteome</keyword>
<keyword evidence="2" id="KW-0732">Signal</keyword>
<evidence type="ECO:0000313" key="4">
    <source>
        <dbReference type="EMBL" id="KAI7846289.1"/>
    </source>
</evidence>
<evidence type="ECO:0000313" key="5">
    <source>
        <dbReference type="Proteomes" id="UP001205105"/>
    </source>
</evidence>
<dbReference type="PANTHER" id="PTHR33734:SF22">
    <property type="entry name" value="MEMBRANE-BOUND LYTIC MUREIN TRANSGLYCOSYLASE D"/>
    <property type="match status" value="1"/>
</dbReference>
<protein>
    <recommendedName>
        <fullName evidence="3">LysM domain-containing protein</fullName>
    </recommendedName>
</protein>
<accession>A0AAD5H6M4</accession>
<name>A0AAD5H6M4_9CHLO</name>
<organism evidence="4 5">
    <name type="scientific">Chlorella ohadii</name>
    <dbReference type="NCBI Taxonomy" id="2649997"/>
    <lineage>
        <taxon>Eukaryota</taxon>
        <taxon>Viridiplantae</taxon>
        <taxon>Chlorophyta</taxon>
        <taxon>core chlorophytes</taxon>
        <taxon>Trebouxiophyceae</taxon>
        <taxon>Chlorellales</taxon>
        <taxon>Chlorellaceae</taxon>
        <taxon>Chlorella clade</taxon>
        <taxon>Chlorella</taxon>
    </lineage>
</organism>
<dbReference type="CDD" id="cd00118">
    <property type="entry name" value="LysM"/>
    <property type="match status" value="3"/>
</dbReference>
<dbReference type="SUPFAM" id="SSF54106">
    <property type="entry name" value="LysM domain"/>
    <property type="match status" value="2"/>
</dbReference>
<dbReference type="InterPro" id="IPR018392">
    <property type="entry name" value="LysM"/>
</dbReference>
<gene>
    <name evidence="4" type="ORF">COHA_000217</name>
</gene>
<dbReference type="Pfam" id="PF01476">
    <property type="entry name" value="LysM"/>
    <property type="match status" value="4"/>
</dbReference>